<dbReference type="EMBL" id="HACG01046786">
    <property type="protein sequence ID" value="CEK93651.1"/>
    <property type="molecule type" value="Transcribed_RNA"/>
</dbReference>
<reference evidence="1" key="1">
    <citation type="submission" date="2014-12" db="EMBL/GenBank/DDBJ databases">
        <title>Insight into the proteome of Arion vulgaris.</title>
        <authorList>
            <person name="Aradska J."/>
            <person name="Bulat T."/>
            <person name="Smidak R."/>
            <person name="Sarate P."/>
            <person name="Gangsoo J."/>
            <person name="Sialana F."/>
            <person name="Bilban M."/>
            <person name="Lubec G."/>
        </authorList>
    </citation>
    <scope>NUCLEOTIDE SEQUENCE</scope>
    <source>
        <tissue evidence="1">Skin</tissue>
    </source>
</reference>
<name>A0A0B7BMS2_9EUPU</name>
<feature type="non-terminal residue" evidence="1">
    <location>
        <position position="1"/>
    </location>
</feature>
<protein>
    <recommendedName>
        <fullName evidence="2">RNase H type-1 domain-containing protein</fullName>
    </recommendedName>
</protein>
<feature type="non-terminal residue" evidence="1">
    <location>
        <position position="92"/>
    </location>
</feature>
<accession>A0A0B7BMS2</accession>
<proteinExistence type="predicted"/>
<gene>
    <name evidence="1" type="primary">ORF196450</name>
</gene>
<dbReference type="AlphaFoldDB" id="A0A0B7BMS2"/>
<evidence type="ECO:0000313" key="1">
    <source>
        <dbReference type="EMBL" id="CEK93651.1"/>
    </source>
</evidence>
<organism evidence="1">
    <name type="scientific">Arion vulgaris</name>
    <dbReference type="NCBI Taxonomy" id="1028688"/>
    <lineage>
        <taxon>Eukaryota</taxon>
        <taxon>Metazoa</taxon>
        <taxon>Spiralia</taxon>
        <taxon>Lophotrochozoa</taxon>
        <taxon>Mollusca</taxon>
        <taxon>Gastropoda</taxon>
        <taxon>Heterobranchia</taxon>
        <taxon>Euthyneura</taxon>
        <taxon>Panpulmonata</taxon>
        <taxon>Eupulmonata</taxon>
        <taxon>Stylommatophora</taxon>
        <taxon>Helicina</taxon>
        <taxon>Arionoidea</taxon>
        <taxon>Arionidae</taxon>
        <taxon>Arion</taxon>
    </lineage>
</organism>
<evidence type="ECO:0008006" key="2">
    <source>
        <dbReference type="Google" id="ProtNLM"/>
    </source>
</evidence>
<sequence length="92" mass="9831">SRPLPQSPFTACLVGNICDPGNTQVISDLMNRLQKIKSGSLKTLTWMYTPGVQGNKLADSLANNVLTEAGRSMDRGNVVNAVLAHLCDMGKS</sequence>